<reference evidence="1 2" key="1">
    <citation type="submission" date="2021-05" db="EMBL/GenBank/DDBJ databases">
        <title>Genome Assembly of Synthetic Allotetraploid Brassica napus Reveals Homoeologous Exchanges between Subgenomes.</title>
        <authorList>
            <person name="Davis J.T."/>
        </authorList>
    </citation>
    <scope>NUCLEOTIDE SEQUENCE [LARGE SCALE GENOMIC DNA]</scope>
    <source>
        <strain evidence="2">cv. Da-Ae</strain>
        <tissue evidence="1">Seedling</tissue>
    </source>
</reference>
<evidence type="ECO:0000313" key="1">
    <source>
        <dbReference type="EMBL" id="KAH0879393.1"/>
    </source>
</evidence>
<sequence length="80" mass="9105">MVIKGCRRGDGDVGRVQEAKKNMEQAERAQDPKEWRHEYTLANTRTLRTSARSSLLICSSGLVACVVCRVSRNRWVQLKT</sequence>
<dbReference type="Proteomes" id="UP000824890">
    <property type="component" value="Unassembled WGS sequence"/>
</dbReference>
<organism evidence="1 2">
    <name type="scientific">Brassica napus</name>
    <name type="common">Rape</name>
    <dbReference type="NCBI Taxonomy" id="3708"/>
    <lineage>
        <taxon>Eukaryota</taxon>
        <taxon>Viridiplantae</taxon>
        <taxon>Streptophyta</taxon>
        <taxon>Embryophyta</taxon>
        <taxon>Tracheophyta</taxon>
        <taxon>Spermatophyta</taxon>
        <taxon>Magnoliopsida</taxon>
        <taxon>eudicotyledons</taxon>
        <taxon>Gunneridae</taxon>
        <taxon>Pentapetalae</taxon>
        <taxon>rosids</taxon>
        <taxon>malvids</taxon>
        <taxon>Brassicales</taxon>
        <taxon>Brassicaceae</taxon>
        <taxon>Brassiceae</taxon>
        <taxon>Brassica</taxon>
    </lineage>
</organism>
<proteinExistence type="predicted"/>
<evidence type="ECO:0000313" key="2">
    <source>
        <dbReference type="Proteomes" id="UP000824890"/>
    </source>
</evidence>
<comment type="caution">
    <text evidence="1">The sequence shown here is derived from an EMBL/GenBank/DDBJ whole genome shotgun (WGS) entry which is preliminary data.</text>
</comment>
<accession>A0ABQ7ZGP5</accession>
<protein>
    <submittedName>
        <fullName evidence="1">Uncharacterized protein</fullName>
    </submittedName>
</protein>
<dbReference type="EMBL" id="JAGKQM010000015">
    <property type="protein sequence ID" value="KAH0879393.1"/>
    <property type="molecule type" value="Genomic_DNA"/>
</dbReference>
<name>A0ABQ7ZGP5_BRANA</name>
<keyword evidence="2" id="KW-1185">Reference proteome</keyword>
<gene>
    <name evidence="1" type="ORF">HID58_066787</name>
</gene>